<evidence type="ECO:0000313" key="2">
    <source>
        <dbReference type="EMBL" id="AMD89548.1"/>
    </source>
</evidence>
<dbReference type="EMBL" id="CP014229">
    <property type="protein sequence ID" value="AMD89548.1"/>
    <property type="molecule type" value="Genomic_DNA"/>
</dbReference>
<sequence length="73" mass="8622">MMKQQRPDLKSLPSGGGGTSRLPSLAELKALRHAQKETNQRVEELKLRLFHFTEQHMDQAVRLIRRWLEDREK</sequence>
<keyword evidence="2" id="KW-0282">Flagellum</keyword>
<feature type="region of interest" description="Disordered" evidence="1">
    <location>
        <begin position="1"/>
        <end position="24"/>
    </location>
</feature>
<accession>A0A0X8JJJ1</accession>
<organism evidence="2 3">
    <name type="scientific">Desulfovibrio fairfieldensis</name>
    <dbReference type="NCBI Taxonomy" id="44742"/>
    <lineage>
        <taxon>Bacteria</taxon>
        <taxon>Pseudomonadati</taxon>
        <taxon>Thermodesulfobacteriota</taxon>
        <taxon>Desulfovibrionia</taxon>
        <taxon>Desulfovibrionales</taxon>
        <taxon>Desulfovibrionaceae</taxon>
        <taxon>Desulfovibrio</taxon>
    </lineage>
</organism>
<dbReference type="Proteomes" id="UP000069241">
    <property type="component" value="Chromosome"/>
</dbReference>
<keyword evidence="3" id="KW-1185">Reference proteome</keyword>
<keyword evidence="2" id="KW-0966">Cell projection</keyword>
<dbReference type="KEGG" id="dfi:AXF13_05140"/>
<protein>
    <submittedName>
        <fullName evidence="2">Flagellar M-ring protein FliF</fullName>
    </submittedName>
</protein>
<name>A0A0X8JJJ1_9BACT</name>
<gene>
    <name evidence="2" type="ORF">AXF13_05140</name>
</gene>
<evidence type="ECO:0000313" key="3">
    <source>
        <dbReference type="Proteomes" id="UP000069241"/>
    </source>
</evidence>
<reference evidence="3" key="1">
    <citation type="submission" date="2016-02" db="EMBL/GenBank/DDBJ databases">
        <authorList>
            <person name="Holder M.E."/>
            <person name="Ajami N.J."/>
            <person name="Petrosino J.F."/>
        </authorList>
    </citation>
    <scope>NUCLEOTIDE SEQUENCE [LARGE SCALE GENOMIC DNA]</scope>
    <source>
        <strain evidence="3">CCUG 45958</strain>
    </source>
</reference>
<evidence type="ECO:0000256" key="1">
    <source>
        <dbReference type="SAM" id="MobiDB-lite"/>
    </source>
</evidence>
<dbReference type="STRING" id="44742.AXF13_05140"/>
<proteinExistence type="predicted"/>
<dbReference type="AlphaFoldDB" id="A0A0X8JJJ1"/>
<keyword evidence="2" id="KW-0969">Cilium</keyword>